<keyword evidence="1" id="KW-0540">Nuclease</keyword>
<proteinExistence type="predicted"/>
<dbReference type="Pfam" id="PF10117">
    <property type="entry name" value="McrBC"/>
    <property type="match status" value="1"/>
</dbReference>
<dbReference type="PANTHER" id="PTHR38733:SF1">
    <property type="entry name" value="TYPE IV METHYL-DIRECTED RESTRICTION ENZYME ECOKMCRBC"/>
    <property type="match status" value="1"/>
</dbReference>
<evidence type="ECO:0000313" key="1">
    <source>
        <dbReference type="EMBL" id="MBB6435697.1"/>
    </source>
</evidence>
<organism evidence="1 2">
    <name type="scientific">Streptomyces candidus</name>
    <dbReference type="NCBI Taxonomy" id="67283"/>
    <lineage>
        <taxon>Bacteria</taxon>
        <taxon>Bacillati</taxon>
        <taxon>Actinomycetota</taxon>
        <taxon>Actinomycetes</taxon>
        <taxon>Kitasatosporales</taxon>
        <taxon>Streptomycetaceae</taxon>
        <taxon>Streptomyces</taxon>
    </lineage>
</organism>
<evidence type="ECO:0000313" key="2">
    <source>
        <dbReference type="Proteomes" id="UP000540423"/>
    </source>
</evidence>
<reference evidence="1 2" key="1">
    <citation type="submission" date="2020-08" db="EMBL/GenBank/DDBJ databases">
        <title>Genomic Encyclopedia of Type Strains, Phase IV (KMG-IV): sequencing the most valuable type-strain genomes for metagenomic binning, comparative biology and taxonomic classification.</title>
        <authorList>
            <person name="Goeker M."/>
        </authorList>
    </citation>
    <scope>NUCLEOTIDE SEQUENCE [LARGE SCALE GENOMIC DNA]</scope>
    <source>
        <strain evidence="1 2">DSM 40141</strain>
    </source>
</reference>
<dbReference type="GO" id="GO:0004519">
    <property type="term" value="F:endonuclease activity"/>
    <property type="evidence" value="ECO:0007669"/>
    <property type="project" value="UniProtKB-KW"/>
</dbReference>
<gene>
    <name evidence="1" type="ORF">HNQ79_002154</name>
</gene>
<name>A0A7X0HG55_9ACTN</name>
<sequence>MRVRTYGRLQLTESEIGMPVEQAMQLPWARSGVATLRRTRLGAELEIGPYAGTIAFNDKFSVTIDELVPGTVAACLAISSSGRKQNSQKSSHGDRVAPIVAIALEFLRTLEGEILGSLRKEYVTVTSQSNRPRGRISVRETVLHLWAKGRTDHVVTRSRVLTEDTPVNRYLLAASIRAERLLRHFPDERRSIQKCIHALSGAEVYAQPSFPMNLSEADQSLLRSLRIAEALLSGVPFRSQQHGEAPFSAWVNVDRVFEEAVRETCHRVAPASATVTDGKSQRIKIFHARDGEPSAIAKRADPDIVVQHHGKIGLLDAKYRISGERVTEDELYQLIAHIGAFSADAGALVAPALNAPPGVRRLGRINGGCTVDVIAVDPTDPDAMASVIASWISTL</sequence>
<dbReference type="PANTHER" id="PTHR38733">
    <property type="entry name" value="PROTEIN MCRC"/>
    <property type="match status" value="1"/>
</dbReference>
<dbReference type="RefSeq" id="WP_185029403.1">
    <property type="nucleotide sequence ID" value="NZ_BNBN01000007.1"/>
</dbReference>
<protein>
    <submittedName>
        <fullName evidence="1">5-methylcytosine-specific restriction endonuclease McrBC regulatory subunit McrC</fullName>
    </submittedName>
</protein>
<keyword evidence="2" id="KW-1185">Reference proteome</keyword>
<keyword evidence="1" id="KW-0255">Endonuclease</keyword>
<dbReference type="Proteomes" id="UP000540423">
    <property type="component" value="Unassembled WGS sequence"/>
</dbReference>
<keyword evidence="1" id="KW-0378">Hydrolase</keyword>
<dbReference type="InterPro" id="IPR019292">
    <property type="entry name" value="McrC"/>
</dbReference>
<dbReference type="AlphaFoldDB" id="A0A7X0HG55"/>
<dbReference type="EMBL" id="JACHEM010000004">
    <property type="protein sequence ID" value="MBB6435697.1"/>
    <property type="molecule type" value="Genomic_DNA"/>
</dbReference>
<comment type="caution">
    <text evidence="1">The sequence shown here is derived from an EMBL/GenBank/DDBJ whole genome shotgun (WGS) entry which is preliminary data.</text>
</comment>
<accession>A0A7X0HG55</accession>